<evidence type="ECO:0000313" key="6">
    <source>
        <dbReference type="EMBL" id="MEP0820953.1"/>
    </source>
</evidence>
<dbReference type="InterPro" id="IPR001647">
    <property type="entry name" value="HTH_TetR"/>
</dbReference>
<dbReference type="PRINTS" id="PR00455">
    <property type="entry name" value="HTHTETR"/>
</dbReference>
<evidence type="ECO:0000256" key="4">
    <source>
        <dbReference type="PROSITE-ProRule" id="PRU00335"/>
    </source>
</evidence>
<protein>
    <submittedName>
        <fullName evidence="6">TetR/AcrR family transcriptional regulator</fullName>
    </submittedName>
</protein>
<dbReference type="Pfam" id="PF00440">
    <property type="entry name" value="TetR_N"/>
    <property type="match status" value="1"/>
</dbReference>
<evidence type="ECO:0000256" key="1">
    <source>
        <dbReference type="ARBA" id="ARBA00023015"/>
    </source>
</evidence>
<dbReference type="Pfam" id="PF17918">
    <property type="entry name" value="TetR_C_15"/>
    <property type="match status" value="1"/>
</dbReference>
<evidence type="ECO:0000256" key="2">
    <source>
        <dbReference type="ARBA" id="ARBA00023125"/>
    </source>
</evidence>
<dbReference type="PANTHER" id="PTHR30055:SF234">
    <property type="entry name" value="HTH-TYPE TRANSCRIPTIONAL REGULATOR BETI"/>
    <property type="match status" value="1"/>
</dbReference>
<comment type="caution">
    <text evidence="6">The sequence shown here is derived from an EMBL/GenBank/DDBJ whole genome shotgun (WGS) entry which is preliminary data.</text>
</comment>
<evidence type="ECO:0000313" key="7">
    <source>
        <dbReference type="Proteomes" id="UP001464891"/>
    </source>
</evidence>
<reference evidence="6 7" key="1">
    <citation type="submission" date="2022-04" db="EMBL/GenBank/DDBJ databases">
        <title>Positive selection, recombination, and allopatry shape intraspecific diversity of widespread and dominant cyanobacteria.</title>
        <authorList>
            <person name="Wei J."/>
            <person name="Shu W."/>
            <person name="Hu C."/>
        </authorList>
    </citation>
    <scope>NUCLEOTIDE SEQUENCE [LARGE SCALE GENOMIC DNA]</scope>
    <source>
        <strain evidence="6 7">GB2-A4</strain>
    </source>
</reference>
<dbReference type="EMBL" id="JAMPKM010000053">
    <property type="protein sequence ID" value="MEP0820953.1"/>
    <property type="molecule type" value="Genomic_DNA"/>
</dbReference>
<organism evidence="6 7">
    <name type="scientific">Trichocoleus desertorum GB2-A4</name>
    <dbReference type="NCBI Taxonomy" id="2933944"/>
    <lineage>
        <taxon>Bacteria</taxon>
        <taxon>Bacillati</taxon>
        <taxon>Cyanobacteriota</taxon>
        <taxon>Cyanophyceae</taxon>
        <taxon>Leptolyngbyales</taxon>
        <taxon>Trichocoleusaceae</taxon>
        <taxon>Trichocoleus</taxon>
    </lineage>
</organism>
<dbReference type="PANTHER" id="PTHR30055">
    <property type="entry name" value="HTH-TYPE TRANSCRIPTIONAL REGULATOR RUTR"/>
    <property type="match status" value="1"/>
</dbReference>
<dbReference type="RefSeq" id="WP_190443482.1">
    <property type="nucleotide sequence ID" value="NZ_JAMPKM010000053.1"/>
</dbReference>
<dbReference type="PROSITE" id="PS50977">
    <property type="entry name" value="HTH_TETR_2"/>
    <property type="match status" value="1"/>
</dbReference>
<dbReference type="Gene3D" id="1.10.357.10">
    <property type="entry name" value="Tetracycline Repressor, domain 2"/>
    <property type="match status" value="1"/>
</dbReference>
<proteinExistence type="predicted"/>
<feature type="DNA-binding region" description="H-T-H motif" evidence="4">
    <location>
        <begin position="44"/>
        <end position="63"/>
    </location>
</feature>
<name>A0ABV0JGM9_9CYAN</name>
<accession>A0ABV0JGM9</accession>
<dbReference type="SUPFAM" id="SSF46689">
    <property type="entry name" value="Homeodomain-like"/>
    <property type="match status" value="1"/>
</dbReference>
<gene>
    <name evidence="6" type="ORF">NC998_28125</name>
</gene>
<dbReference type="InterPro" id="IPR050109">
    <property type="entry name" value="HTH-type_TetR-like_transc_reg"/>
</dbReference>
<dbReference type="InterPro" id="IPR009057">
    <property type="entry name" value="Homeodomain-like_sf"/>
</dbReference>
<keyword evidence="3" id="KW-0804">Transcription</keyword>
<dbReference type="Proteomes" id="UP001464891">
    <property type="component" value="Unassembled WGS sequence"/>
</dbReference>
<sequence>MVDERPKASTLRRQPQQARSQERVHHILDMAEQLFIELGYDQVTTRAIATRSEVPVGSLYQFFPDKAAILRALANRYFEQEYRLLMQLHAELAESEIALYIDRMIDTMEHFAAEHPGYRAVLGPWLKLMSTADAEEMNEPDPLLLPGLANFLSQRNPELDSTRCELVASIVLKTTYELLWLASTRDRLQQPALVAETKTLITAYLQSYKI</sequence>
<evidence type="ECO:0000256" key="3">
    <source>
        <dbReference type="ARBA" id="ARBA00023163"/>
    </source>
</evidence>
<keyword evidence="7" id="KW-1185">Reference proteome</keyword>
<dbReference type="InterPro" id="IPR041669">
    <property type="entry name" value="TetR_C_15"/>
</dbReference>
<feature type="domain" description="HTH tetR-type" evidence="5">
    <location>
        <begin position="21"/>
        <end position="81"/>
    </location>
</feature>
<evidence type="ECO:0000259" key="5">
    <source>
        <dbReference type="PROSITE" id="PS50977"/>
    </source>
</evidence>
<keyword evidence="1" id="KW-0805">Transcription regulation</keyword>
<keyword evidence="2 4" id="KW-0238">DNA-binding</keyword>